<evidence type="ECO:0000256" key="1">
    <source>
        <dbReference type="ARBA" id="ARBA00023015"/>
    </source>
</evidence>
<keyword evidence="2" id="KW-0238">DNA-binding</keyword>
<evidence type="ECO:0000313" key="6">
    <source>
        <dbReference type="Proteomes" id="UP001595939"/>
    </source>
</evidence>
<dbReference type="Gene3D" id="3.40.50.2300">
    <property type="match status" value="2"/>
</dbReference>
<dbReference type="EMBL" id="JBHSEG010000040">
    <property type="protein sequence ID" value="MFC4456713.1"/>
    <property type="molecule type" value="Genomic_DNA"/>
</dbReference>
<dbReference type="Pfam" id="PF13377">
    <property type="entry name" value="Peripla_BP_3"/>
    <property type="match status" value="1"/>
</dbReference>
<dbReference type="InterPro" id="IPR028082">
    <property type="entry name" value="Peripla_BP_I"/>
</dbReference>
<comment type="caution">
    <text evidence="5">The sequence shown here is derived from an EMBL/GenBank/DDBJ whole genome shotgun (WGS) entry which is preliminary data.</text>
</comment>
<evidence type="ECO:0000259" key="4">
    <source>
        <dbReference type="Pfam" id="PF13377"/>
    </source>
</evidence>
<proteinExistence type="predicted"/>
<dbReference type="PANTHER" id="PTHR30146">
    <property type="entry name" value="LACI-RELATED TRANSCRIPTIONAL REPRESSOR"/>
    <property type="match status" value="1"/>
</dbReference>
<evidence type="ECO:0000256" key="2">
    <source>
        <dbReference type="ARBA" id="ARBA00023125"/>
    </source>
</evidence>
<evidence type="ECO:0000256" key="3">
    <source>
        <dbReference type="ARBA" id="ARBA00023163"/>
    </source>
</evidence>
<organism evidence="5 6">
    <name type="scientific">Deinococcus sonorensis</name>
    <dbReference type="NCBI Taxonomy" id="309891"/>
    <lineage>
        <taxon>Bacteria</taxon>
        <taxon>Thermotogati</taxon>
        <taxon>Deinococcota</taxon>
        <taxon>Deinococci</taxon>
        <taxon>Deinococcales</taxon>
        <taxon>Deinococcaceae</taxon>
        <taxon>Deinococcus</taxon>
    </lineage>
</organism>
<dbReference type="Proteomes" id="UP001595939">
    <property type="component" value="Unassembled WGS sequence"/>
</dbReference>
<accession>A0ABV8YIJ0</accession>
<dbReference type="SUPFAM" id="SSF53822">
    <property type="entry name" value="Periplasmic binding protein-like I"/>
    <property type="match status" value="1"/>
</dbReference>
<keyword evidence="1" id="KW-0805">Transcription regulation</keyword>
<reference evidence="6" key="1">
    <citation type="journal article" date="2019" name="Int. J. Syst. Evol. Microbiol.">
        <title>The Global Catalogue of Microorganisms (GCM) 10K type strain sequencing project: providing services to taxonomists for standard genome sequencing and annotation.</title>
        <authorList>
            <consortium name="The Broad Institute Genomics Platform"/>
            <consortium name="The Broad Institute Genome Sequencing Center for Infectious Disease"/>
            <person name="Wu L."/>
            <person name="Ma J."/>
        </authorList>
    </citation>
    <scope>NUCLEOTIDE SEQUENCE [LARGE SCALE GENOMIC DNA]</scope>
    <source>
        <strain evidence="6">CCUG 39970</strain>
    </source>
</reference>
<dbReference type="PANTHER" id="PTHR30146:SF109">
    <property type="entry name" value="HTH-TYPE TRANSCRIPTIONAL REGULATOR GALS"/>
    <property type="match status" value="1"/>
</dbReference>
<keyword evidence="3" id="KW-0804">Transcription</keyword>
<evidence type="ECO:0000313" key="5">
    <source>
        <dbReference type="EMBL" id="MFC4456713.1"/>
    </source>
</evidence>
<sequence length="291" mass="31816">MPTSPSRRLGMLVYGMHQYGPANIVQAVQQRARARGYEVIVSTQSELAVPDIVQSIRQLGQLEICGLILVIPFHTAELVQHLDMTFPVVLVNATTDVPATTVSIDHQEGSAAATRHLIDLGHRRILHIGGPSLWIDAELRHQGYLQALQQCGLEALPLYRGDWTSAGGFNAAQCAMQAGELFTAVLAGNDQMALGVLQALRQQGRRVPQEVSVVGFDSTPESAFYEPALTSVLQDFDLVGKKCLDELLRHIAQRDLSRTPRHFVLEPILIVRSSSGRTAPQLFPGEASRSD</sequence>
<dbReference type="InterPro" id="IPR046335">
    <property type="entry name" value="LacI/GalR-like_sensor"/>
</dbReference>
<dbReference type="CDD" id="cd01574">
    <property type="entry name" value="PBP1_LacI"/>
    <property type="match status" value="1"/>
</dbReference>
<feature type="domain" description="Transcriptional regulator LacI/GalR-like sensor" evidence="4">
    <location>
        <begin position="115"/>
        <end position="275"/>
    </location>
</feature>
<gene>
    <name evidence="5" type="ORF">ACFO0P_23285</name>
</gene>
<dbReference type="RefSeq" id="WP_380130214.1">
    <property type="nucleotide sequence ID" value="NZ_JBHSEG010000040.1"/>
</dbReference>
<keyword evidence="6" id="KW-1185">Reference proteome</keyword>
<protein>
    <submittedName>
        <fullName evidence="5">Substrate-binding domain-containing protein</fullName>
    </submittedName>
</protein>
<name>A0ABV8YIJ0_9DEIO</name>